<dbReference type="CDD" id="cd07989">
    <property type="entry name" value="LPLAT_AGPAT-like"/>
    <property type="match status" value="1"/>
</dbReference>
<dbReference type="GO" id="GO:0016746">
    <property type="term" value="F:acyltransferase activity"/>
    <property type="evidence" value="ECO:0007669"/>
    <property type="project" value="UniProtKB-KW"/>
</dbReference>
<protein>
    <submittedName>
        <fullName evidence="10">Phospholipid/glycerol acyltransferase</fullName>
    </submittedName>
</protein>
<dbReference type="RefSeq" id="WP_013506177.1">
    <property type="nucleotide sequence ID" value="NC_014836.1"/>
</dbReference>
<evidence type="ECO:0000256" key="3">
    <source>
        <dbReference type="ARBA" id="ARBA00022692"/>
    </source>
</evidence>
<keyword evidence="5" id="KW-0443">Lipid metabolism</keyword>
<evidence type="ECO:0000256" key="7">
    <source>
        <dbReference type="ARBA" id="ARBA00023315"/>
    </source>
</evidence>
<dbReference type="STRING" id="653733.Selin_1566"/>
<dbReference type="PANTHER" id="PTHR23063">
    <property type="entry name" value="PHOSPHOLIPID ACYLTRANSFERASE"/>
    <property type="match status" value="1"/>
</dbReference>
<dbReference type="Pfam" id="PF01553">
    <property type="entry name" value="Acyltransferase"/>
    <property type="match status" value="1"/>
</dbReference>
<evidence type="ECO:0000259" key="9">
    <source>
        <dbReference type="SMART" id="SM00563"/>
    </source>
</evidence>
<reference evidence="10 11" key="1">
    <citation type="submission" date="2010-12" db="EMBL/GenBank/DDBJ databases">
        <title>Complete sequence of Desulfurispirillum indicum S5.</title>
        <authorList>
            <consortium name="US DOE Joint Genome Institute"/>
            <person name="Lucas S."/>
            <person name="Copeland A."/>
            <person name="Lapidus A."/>
            <person name="Cheng J.-F."/>
            <person name="Goodwin L."/>
            <person name="Pitluck S."/>
            <person name="Chertkov O."/>
            <person name="Held B."/>
            <person name="Detter J.C."/>
            <person name="Han C."/>
            <person name="Tapia R."/>
            <person name="Land M."/>
            <person name="Hauser L."/>
            <person name="Kyrpides N."/>
            <person name="Ivanova N."/>
            <person name="Mikhailova N."/>
            <person name="Haggblom M."/>
            <person name="Rauschenbach I."/>
            <person name="Bini E."/>
            <person name="Woyke T."/>
        </authorList>
    </citation>
    <scope>NUCLEOTIDE SEQUENCE [LARGE SCALE GENOMIC DNA]</scope>
    <source>
        <strain evidence="11">ATCC BAA-1389 / DSM 22839 / S5</strain>
    </source>
</reference>
<keyword evidence="3 8" id="KW-0812">Transmembrane</keyword>
<dbReference type="SMART" id="SM00563">
    <property type="entry name" value="PlsC"/>
    <property type="match status" value="1"/>
</dbReference>
<evidence type="ECO:0000256" key="4">
    <source>
        <dbReference type="ARBA" id="ARBA00022989"/>
    </source>
</evidence>
<evidence type="ECO:0000313" key="11">
    <source>
        <dbReference type="Proteomes" id="UP000002572"/>
    </source>
</evidence>
<dbReference type="HOGENOM" id="CLU_027938_0_1_0"/>
<dbReference type="GO" id="GO:0016020">
    <property type="term" value="C:membrane"/>
    <property type="evidence" value="ECO:0007669"/>
    <property type="project" value="UniProtKB-SubCell"/>
</dbReference>
<feature type="transmembrane region" description="Helical" evidence="8">
    <location>
        <begin position="6"/>
        <end position="27"/>
    </location>
</feature>
<name>E6W7C9_DESIS</name>
<accession>E6W7C9</accession>
<dbReference type="EMBL" id="CP002432">
    <property type="protein sequence ID" value="ADU66296.1"/>
    <property type="molecule type" value="Genomic_DNA"/>
</dbReference>
<evidence type="ECO:0000256" key="2">
    <source>
        <dbReference type="ARBA" id="ARBA00022679"/>
    </source>
</evidence>
<dbReference type="InParanoid" id="E6W7C9"/>
<dbReference type="PANTHER" id="PTHR23063:SF52">
    <property type="entry name" value="LYSOPHOSPHATIDYLCHOLINE ACYLTRANSFERASE"/>
    <property type="match status" value="1"/>
</dbReference>
<proteinExistence type="predicted"/>
<dbReference type="AlphaFoldDB" id="E6W7C9"/>
<evidence type="ECO:0000256" key="5">
    <source>
        <dbReference type="ARBA" id="ARBA00023098"/>
    </source>
</evidence>
<evidence type="ECO:0000256" key="8">
    <source>
        <dbReference type="SAM" id="Phobius"/>
    </source>
</evidence>
<keyword evidence="11" id="KW-1185">Reference proteome</keyword>
<dbReference type="KEGG" id="din:Selin_1566"/>
<keyword evidence="2 10" id="KW-0808">Transferase</keyword>
<dbReference type="InterPro" id="IPR002123">
    <property type="entry name" value="Plipid/glycerol_acylTrfase"/>
</dbReference>
<gene>
    <name evidence="10" type="ordered locus">Selin_1566</name>
</gene>
<evidence type="ECO:0000256" key="6">
    <source>
        <dbReference type="ARBA" id="ARBA00023136"/>
    </source>
</evidence>
<dbReference type="FunCoup" id="E6W7C9">
    <property type="interactions" value="272"/>
</dbReference>
<dbReference type="SUPFAM" id="SSF69593">
    <property type="entry name" value="Glycerol-3-phosphate (1)-acyltransferase"/>
    <property type="match status" value="1"/>
</dbReference>
<comment type="subcellular location">
    <subcellularLocation>
        <location evidence="1">Membrane</location>
    </subcellularLocation>
</comment>
<keyword evidence="4 8" id="KW-1133">Transmembrane helix</keyword>
<dbReference type="GO" id="GO:0006629">
    <property type="term" value="P:lipid metabolic process"/>
    <property type="evidence" value="ECO:0007669"/>
    <property type="project" value="UniProtKB-KW"/>
</dbReference>
<feature type="domain" description="Phospholipid/glycerol acyltransferase" evidence="9">
    <location>
        <begin position="72"/>
        <end position="184"/>
    </location>
</feature>
<dbReference type="OrthoDB" id="9809618at2"/>
<evidence type="ECO:0000313" key="10">
    <source>
        <dbReference type="EMBL" id="ADU66296.1"/>
    </source>
</evidence>
<dbReference type="Proteomes" id="UP000002572">
    <property type="component" value="Chromosome"/>
</dbReference>
<organism evidence="10 11">
    <name type="scientific">Desulfurispirillum indicum (strain ATCC BAA-1389 / DSM 22839 / S5)</name>
    <dbReference type="NCBI Taxonomy" id="653733"/>
    <lineage>
        <taxon>Bacteria</taxon>
        <taxon>Pseudomonadati</taxon>
        <taxon>Chrysiogenota</taxon>
        <taxon>Chrysiogenia</taxon>
        <taxon>Chrysiogenales</taxon>
        <taxon>Chrysiogenaceae</taxon>
        <taxon>Desulfurispirillum</taxon>
    </lineage>
</organism>
<dbReference type="eggNOG" id="COG0204">
    <property type="taxonomic scope" value="Bacteria"/>
</dbReference>
<sequence>MNPLLKYPLVVLSLVAYALTGWIVQNLPLQAHRRKRLCAETTTRYCRWGLRLLGIHVSHHGAPQPGTAASACIVVSNHLSYVDILVIAAQHPTLFVSSTEVERSPLLGFLARCGGTIFVDRRNPRNIHQEQQIIASWVEQGLRVCIFPEATTSDGSSVLPFRSGLLEIACQRHFTIQPLCLCYHTINSRQANQAELDVICYYGDMEFLAHVRRLLQTRSVHVSMTFMEPVYSASGTRRKELSDNLHKRISSTYISARTEHASTLLP</sequence>
<evidence type="ECO:0000256" key="1">
    <source>
        <dbReference type="ARBA" id="ARBA00004370"/>
    </source>
</evidence>
<keyword evidence="6 8" id="KW-0472">Membrane</keyword>
<keyword evidence="7 10" id="KW-0012">Acyltransferase</keyword>